<evidence type="ECO:0000259" key="2">
    <source>
        <dbReference type="Pfam" id="PF26130"/>
    </source>
</evidence>
<dbReference type="Proteomes" id="UP000087766">
    <property type="component" value="Chromosome 6"/>
</dbReference>
<dbReference type="InterPro" id="IPR058594">
    <property type="entry name" value="PB1-like_dom_pln"/>
</dbReference>
<dbReference type="RefSeq" id="XP_014503063.1">
    <property type="nucleotide sequence ID" value="XM_014647577.1"/>
</dbReference>
<evidence type="ECO:0000256" key="1">
    <source>
        <dbReference type="SAM" id="MobiDB-lite"/>
    </source>
</evidence>
<evidence type="ECO:0000313" key="3">
    <source>
        <dbReference type="Proteomes" id="UP000087766"/>
    </source>
</evidence>
<keyword evidence="3" id="KW-1185">Reference proteome</keyword>
<gene>
    <name evidence="4" type="primary">LOC106763379</name>
</gene>
<dbReference type="KEGG" id="vra:106763379"/>
<organism evidence="3 4">
    <name type="scientific">Vigna radiata var. radiata</name>
    <name type="common">Mung bean</name>
    <name type="synonym">Phaseolus aureus</name>
    <dbReference type="NCBI Taxonomy" id="3916"/>
    <lineage>
        <taxon>Eukaryota</taxon>
        <taxon>Viridiplantae</taxon>
        <taxon>Streptophyta</taxon>
        <taxon>Embryophyta</taxon>
        <taxon>Tracheophyta</taxon>
        <taxon>Spermatophyta</taxon>
        <taxon>Magnoliopsida</taxon>
        <taxon>eudicotyledons</taxon>
        <taxon>Gunneridae</taxon>
        <taxon>Pentapetalae</taxon>
        <taxon>rosids</taxon>
        <taxon>fabids</taxon>
        <taxon>Fabales</taxon>
        <taxon>Fabaceae</taxon>
        <taxon>Papilionoideae</taxon>
        <taxon>50 kb inversion clade</taxon>
        <taxon>NPAAA clade</taxon>
        <taxon>indigoferoid/millettioid clade</taxon>
        <taxon>Phaseoleae</taxon>
        <taxon>Vigna</taxon>
    </lineage>
</organism>
<name>A0A1S3UAK7_VIGRR</name>
<feature type="region of interest" description="Disordered" evidence="1">
    <location>
        <begin position="132"/>
        <end position="209"/>
    </location>
</feature>
<feature type="domain" description="PB1-like" evidence="2">
    <location>
        <begin position="1"/>
        <end position="54"/>
    </location>
</feature>
<proteinExistence type="predicted"/>
<reference evidence="4" key="2">
    <citation type="submission" date="2025-08" db="UniProtKB">
        <authorList>
            <consortium name="RefSeq"/>
        </authorList>
    </citation>
    <scope>IDENTIFICATION</scope>
    <source>
        <tissue evidence="4">Leaf</tissue>
    </source>
</reference>
<dbReference type="AlphaFoldDB" id="A0A1S3UAK7"/>
<reference evidence="3" key="1">
    <citation type="journal article" date="2014" name="Nat. Commun.">
        <title>Genome sequence of mungbean and insights into evolution within Vigna species.</title>
        <authorList>
            <person name="Kang Y.J."/>
            <person name="Kim S.K."/>
            <person name="Kim M.Y."/>
            <person name="Lestari P."/>
            <person name="Kim K.H."/>
            <person name="Ha B.K."/>
            <person name="Jun T.H."/>
            <person name="Hwang W.J."/>
            <person name="Lee T."/>
            <person name="Lee J."/>
            <person name="Shim S."/>
            <person name="Yoon M.Y."/>
            <person name="Jang Y.E."/>
            <person name="Han K.S."/>
            <person name="Taeprayoon P."/>
            <person name="Yoon N."/>
            <person name="Somta P."/>
            <person name="Tanya P."/>
            <person name="Kim K.S."/>
            <person name="Gwag J.G."/>
            <person name="Moon J.K."/>
            <person name="Lee Y.H."/>
            <person name="Park B.S."/>
            <person name="Bombarely A."/>
            <person name="Doyle J.J."/>
            <person name="Jackson S.A."/>
            <person name="Schafleitner R."/>
            <person name="Srinives P."/>
            <person name="Varshney R.K."/>
            <person name="Lee S.H."/>
        </authorList>
    </citation>
    <scope>NUCLEOTIDE SEQUENCE [LARGE SCALE GENOMIC DNA]</scope>
    <source>
        <strain evidence="3">cv. VC1973A</strain>
    </source>
</reference>
<dbReference type="GeneID" id="106763379"/>
<protein>
    <submittedName>
        <fullName evidence="4">Glutamic acid-rich protein-like</fullName>
    </submittedName>
</protein>
<sequence>MKDLGHINVKEHYYSLGGQFVDPDRLELLTDDKSVMHMLNIARLNDVVHLYVVHNIMEPQIIKMIDWVDGHVHDEGDVATQVDEGQVVGDGQVEKEMVEGESEGHIEVEIEMGYGEGEGHAHTEVGIKMVDGQGDDVDESEDEDVHEVEDEDVDDDEKVDENVDDKEVDEAEDEDVSEESLVDVNIQCDIGASKGNGRQEPSPERSPIP</sequence>
<dbReference type="Pfam" id="PF26130">
    <property type="entry name" value="PB1-like"/>
    <property type="match status" value="1"/>
</dbReference>
<feature type="compositionally biased region" description="Acidic residues" evidence="1">
    <location>
        <begin position="133"/>
        <end position="181"/>
    </location>
</feature>
<accession>A0A1S3UAK7</accession>
<evidence type="ECO:0000313" key="4">
    <source>
        <dbReference type="RefSeq" id="XP_014503063.1"/>
    </source>
</evidence>